<dbReference type="Proteomes" id="UP001589585">
    <property type="component" value="Unassembled WGS sequence"/>
</dbReference>
<sequence>MKTNKLQHLPINWKDGVKLSEKHFFEQYYNTMETIKNYSSTGQKNYDFGVLEPIDEYTDALELELSSDTGNTMTVSLTACNAITKNGYKILFYNGLYGEDFKPKKTIDFKEAEDAATHKYYVIVSISPFELLPVGYPDPEVVPLHHPYALPKIALDVVPYNQVNTHFLEGHFIIVGEVQSESGMFSLNKAYIPPVKKVVYNDKLTKFRLNLVQVFIRMRKSAILIIKKNRGNNRINRLAENTFALCSDFNQFYAQSIYFLEEIASEESPILLANQISILANQLSTSLHIMDEKEREELLQYYFEWTDIKPSTFNDKIDDVLNNRYNHMDIAVTVDVLGEFISVIDRLFNKMSALEYIGQRKDNIVISEDSVVKRTKPGKSSWSIFD</sequence>
<protein>
    <recommendedName>
        <fullName evidence="3">Type VI secretion system baseplate subunit TssK</fullName>
    </recommendedName>
</protein>
<comment type="caution">
    <text evidence="1">The sequence shown here is derived from an EMBL/GenBank/DDBJ whole genome shotgun (WGS) entry which is preliminary data.</text>
</comment>
<evidence type="ECO:0008006" key="3">
    <source>
        <dbReference type="Google" id="ProtNLM"/>
    </source>
</evidence>
<reference evidence="1 2" key="1">
    <citation type="submission" date="2024-09" db="EMBL/GenBank/DDBJ databases">
        <authorList>
            <person name="Sun Q."/>
            <person name="Mori K."/>
        </authorList>
    </citation>
    <scope>NUCLEOTIDE SEQUENCE [LARGE SCALE GENOMIC DNA]</scope>
    <source>
        <strain evidence="1 2">CECT 8622</strain>
    </source>
</reference>
<evidence type="ECO:0000313" key="2">
    <source>
        <dbReference type="Proteomes" id="UP001589585"/>
    </source>
</evidence>
<proteinExistence type="predicted"/>
<organism evidence="1 2">
    <name type="scientific">Mariniflexile ostreae</name>
    <dbReference type="NCBI Taxonomy" id="1520892"/>
    <lineage>
        <taxon>Bacteria</taxon>
        <taxon>Pseudomonadati</taxon>
        <taxon>Bacteroidota</taxon>
        <taxon>Flavobacteriia</taxon>
        <taxon>Flavobacteriales</taxon>
        <taxon>Flavobacteriaceae</taxon>
        <taxon>Mariniflexile</taxon>
    </lineage>
</organism>
<gene>
    <name evidence="1" type="ORF">ACFFU9_05815</name>
</gene>
<dbReference type="RefSeq" id="WP_379860452.1">
    <property type="nucleotide sequence ID" value="NZ_JBHMFC010000016.1"/>
</dbReference>
<accession>A0ABV5FA12</accession>
<keyword evidence="2" id="KW-1185">Reference proteome</keyword>
<dbReference type="EMBL" id="JBHMFC010000016">
    <property type="protein sequence ID" value="MFB9056256.1"/>
    <property type="molecule type" value="Genomic_DNA"/>
</dbReference>
<name>A0ABV5FA12_9FLAO</name>
<evidence type="ECO:0000313" key="1">
    <source>
        <dbReference type="EMBL" id="MFB9056256.1"/>
    </source>
</evidence>